<organism evidence="2 3">
    <name type="scientific">Lactuca virosa</name>
    <dbReference type="NCBI Taxonomy" id="75947"/>
    <lineage>
        <taxon>Eukaryota</taxon>
        <taxon>Viridiplantae</taxon>
        <taxon>Streptophyta</taxon>
        <taxon>Embryophyta</taxon>
        <taxon>Tracheophyta</taxon>
        <taxon>Spermatophyta</taxon>
        <taxon>Magnoliopsida</taxon>
        <taxon>eudicotyledons</taxon>
        <taxon>Gunneridae</taxon>
        <taxon>Pentapetalae</taxon>
        <taxon>asterids</taxon>
        <taxon>campanulids</taxon>
        <taxon>Asterales</taxon>
        <taxon>Asteraceae</taxon>
        <taxon>Cichorioideae</taxon>
        <taxon>Cichorieae</taxon>
        <taxon>Lactucinae</taxon>
        <taxon>Lactuca</taxon>
    </lineage>
</organism>
<reference evidence="2 3" key="1">
    <citation type="submission" date="2022-01" db="EMBL/GenBank/DDBJ databases">
        <authorList>
            <person name="Xiong W."/>
            <person name="Schranz E."/>
        </authorList>
    </citation>
    <scope>NUCLEOTIDE SEQUENCE [LARGE SCALE GENOMIC DNA]</scope>
</reference>
<sequence>MLQPRSAAYVCQVAHKQHKGDMEREEEREHNNDSYEQTQASKVDLKKDKHEMSMLLKSVKMKIKTTPVIAFF</sequence>
<protein>
    <submittedName>
        <fullName evidence="2">Uncharacterized protein</fullName>
    </submittedName>
</protein>
<evidence type="ECO:0000313" key="2">
    <source>
        <dbReference type="EMBL" id="CAH1421274.1"/>
    </source>
</evidence>
<comment type="caution">
    <text evidence="2">The sequence shown here is derived from an EMBL/GenBank/DDBJ whole genome shotgun (WGS) entry which is preliminary data.</text>
</comment>
<feature type="region of interest" description="Disordered" evidence="1">
    <location>
        <begin position="12"/>
        <end position="41"/>
    </location>
</feature>
<gene>
    <name evidence="2" type="ORF">LVIROSA_LOCUS8684</name>
</gene>
<keyword evidence="3" id="KW-1185">Reference proteome</keyword>
<feature type="compositionally biased region" description="Basic and acidic residues" evidence="1">
    <location>
        <begin position="19"/>
        <end position="33"/>
    </location>
</feature>
<evidence type="ECO:0000313" key="3">
    <source>
        <dbReference type="Proteomes" id="UP001157418"/>
    </source>
</evidence>
<name>A0AAU9M591_9ASTR</name>
<dbReference type="Proteomes" id="UP001157418">
    <property type="component" value="Unassembled WGS sequence"/>
</dbReference>
<dbReference type="EMBL" id="CAKMRJ010001112">
    <property type="protein sequence ID" value="CAH1421274.1"/>
    <property type="molecule type" value="Genomic_DNA"/>
</dbReference>
<proteinExistence type="predicted"/>
<dbReference type="AlphaFoldDB" id="A0AAU9M591"/>
<accession>A0AAU9M591</accession>
<evidence type="ECO:0000256" key="1">
    <source>
        <dbReference type="SAM" id="MobiDB-lite"/>
    </source>
</evidence>